<sequence length="93" mass="10492">MSRRHYRRRAPPTFFLVATRLLPPINGRRPPVSPSSLSLAGTSRAEAPKPPRRRRVLSHSSRAAVFPPCSPSSFCPTHRDRAAPKTQLLSRRR</sequence>
<protein>
    <submittedName>
        <fullName evidence="2">Uncharacterized protein</fullName>
    </submittedName>
</protein>
<dbReference type="Proteomes" id="UP000479710">
    <property type="component" value="Unassembled WGS sequence"/>
</dbReference>
<organism evidence="2 3">
    <name type="scientific">Oryza meyeriana var. granulata</name>
    <dbReference type="NCBI Taxonomy" id="110450"/>
    <lineage>
        <taxon>Eukaryota</taxon>
        <taxon>Viridiplantae</taxon>
        <taxon>Streptophyta</taxon>
        <taxon>Embryophyta</taxon>
        <taxon>Tracheophyta</taxon>
        <taxon>Spermatophyta</taxon>
        <taxon>Magnoliopsida</taxon>
        <taxon>Liliopsida</taxon>
        <taxon>Poales</taxon>
        <taxon>Poaceae</taxon>
        <taxon>BOP clade</taxon>
        <taxon>Oryzoideae</taxon>
        <taxon>Oryzeae</taxon>
        <taxon>Oryzinae</taxon>
        <taxon>Oryza</taxon>
        <taxon>Oryza meyeriana</taxon>
    </lineage>
</organism>
<dbReference type="EMBL" id="SPHZ02000001">
    <property type="protein sequence ID" value="KAF0932969.1"/>
    <property type="molecule type" value="Genomic_DNA"/>
</dbReference>
<name>A0A6G1F808_9ORYZ</name>
<evidence type="ECO:0000313" key="2">
    <source>
        <dbReference type="EMBL" id="KAF0932969.1"/>
    </source>
</evidence>
<comment type="caution">
    <text evidence="2">The sequence shown here is derived from an EMBL/GenBank/DDBJ whole genome shotgun (WGS) entry which is preliminary data.</text>
</comment>
<accession>A0A6G1F808</accession>
<proteinExistence type="predicted"/>
<evidence type="ECO:0000313" key="3">
    <source>
        <dbReference type="Proteomes" id="UP000479710"/>
    </source>
</evidence>
<reference evidence="2 3" key="1">
    <citation type="submission" date="2019-11" db="EMBL/GenBank/DDBJ databases">
        <title>Whole genome sequence of Oryza granulata.</title>
        <authorList>
            <person name="Li W."/>
        </authorList>
    </citation>
    <scope>NUCLEOTIDE SEQUENCE [LARGE SCALE GENOMIC DNA]</scope>
    <source>
        <strain evidence="3">cv. Menghai</strain>
        <tissue evidence="2">Leaf</tissue>
    </source>
</reference>
<dbReference type="AlphaFoldDB" id="A0A6G1F808"/>
<evidence type="ECO:0000256" key="1">
    <source>
        <dbReference type="SAM" id="MobiDB-lite"/>
    </source>
</evidence>
<feature type="region of interest" description="Disordered" evidence="1">
    <location>
        <begin position="23"/>
        <end position="93"/>
    </location>
</feature>
<keyword evidence="3" id="KW-1185">Reference proteome</keyword>
<gene>
    <name evidence="2" type="ORF">E2562_013153</name>
</gene>